<accession>A0AAJ5Z5S3</accession>
<dbReference type="Proteomes" id="UP001217582">
    <property type="component" value="Chromosome 7"/>
</dbReference>
<evidence type="ECO:0000313" key="1">
    <source>
        <dbReference type="EMBL" id="WFD17358.1"/>
    </source>
</evidence>
<reference evidence="1 2" key="1">
    <citation type="submission" date="2023-03" db="EMBL/GenBank/DDBJ databases">
        <title>Mating type loci evolution in Malassezia.</title>
        <authorList>
            <person name="Coelho M.A."/>
        </authorList>
    </citation>
    <scope>NUCLEOTIDE SEQUENCE [LARGE SCALE GENOMIC DNA]</scope>
    <source>
        <strain evidence="1 2">CBS 13387</strain>
    </source>
</reference>
<name>A0AAJ5Z5S3_9BASI</name>
<protein>
    <submittedName>
        <fullName evidence="1">Uncharacterized protein</fullName>
    </submittedName>
</protein>
<dbReference type="AlphaFoldDB" id="A0AAJ5Z5S3"/>
<organism evidence="1 2">
    <name type="scientific">Malassezia arunalokei</name>
    <dbReference type="NCBI Taxonomy" id="1514897"/>
    <lineage>
        <taxon>Eukaryota</taxon>
        <taxon>Fungi</taxon>
        <taxon>Dikarya</taxon>
        <taxon>Basidiomycota</taxon>
        <taxon>Ustilaginomycotina</taxon>
        <taxon>Malasseziomycetes</taxon>
        <taxon>Malasseziales</taxon>
        <taxon>Malasseziaceae</taxon>
        <taxon>Malassezia</taxon>
    </lineage>
</organism>
<dbReference type="EMBL" id="CP119922">
    <property type="protein sequence ID" value="WFD17358.1"/>
    <property type="molecule type" value="Genomic_DNA"/>
</dbReference>
<proteinExistence type="predicted"/>
<sequence>MAAWLEAMGVAEATWEAFVVLLDRMPPDVLREWGRRYSAEQRGTIARMRERRRQYLERAEPPELGVAALRALCPGLWQHLVAGADGEQESDDDMEPLGQVQEASTDALYELPSKYMEATDHDAIDPQTPRALVDVFRRTVLAQFVTGTLRVAPALYEASDFDEQWDVASRDEDAWLEGV</sequence>
<keyword evidence="2" id="KW-1185">Reference proteome</keyword>
<evidence type="ECO:0000313" key="2">
    <source>
        <dbReference type="Proteomes" id="UP001217582"/>
    </source>
</evidence>
<gene>
    <name evidence="1" type="ORF">MARU1_003408</name>
</gene>